<proteinExistence type="predicted"/>
<sequence>MALIMARVFFGGSITEYAIPTTDSSPLDITTGSDGNLWFTENAPSQIGTVTP</sequence>
<name>A0ABY7QFF9_9ACTN</name>
<dbReference type="Gene3D" id="2.130.10.10">
    <property type="entry name" value="YVTN repeat-like/Quinoprotein amine dehydrogenase"/>
    <property type="match status" value="1"/>
</dbReference>
<reference evidence="2" key="1">
    <citation type="submission" date="2022-12" db="EMBL/GenBank/DDBJ databases">
        <authorList>
            <person name="Mo P."/>
        </authorList>
    </citation>
    <scope>NUCLEOTIDE SEQUENCE [LARGE SCALE GENOMIC DNA]</scope>
    <source>
        <strain evidence="2">HUAS 3-15</strain>
    </source>
</reference>
<protein>
    <recommendedName>
        <fullName evidence="3">Lyase</fullName>
    </recommendedName>
</protein>
<dbReference type="Proteomes" id="UP001212821">
    <property type="component" value="Chromosome"/>
</dbReference>
<dbReference type="EMBL" id="CP115450">
    <property type="protein sequence ID" value="WBP91242.1"/>
    <property type="molecule type" value="Genomic_DNA"/>
</dbReference>
<dbReference type="InterPro" id="IPR015943">
    <property type="entry name" value="WD40/YVTN_repeat-like_dom_sf"/>
</dbReference>
<evidence type="ECO:0000313" key="2">
    <source>
        <dbReference type="Proteomes" id="UP001212821"/>
    </source>
</evidence>
<gene>
    <name evidence="1" type="ORF">O1G21_38765</name>
</gene>
<organism evidence="1 2">
    <name type="scientific">Kitasatospora cathayae</name>
    <dbReference type="NCBI Taxonomy" id="3004092"/>
    <lineage>
        <taxon>Bacteria</taxon>
        <taxon>Bacillati</taxon>
        <taxon>Actinomycetota</taxon>
        <taxon>Actinomycetes</taxon>
        <taxon>Kitasatosporales</taxon>
        <taxon>Streptomycetaceae</taxon>
        <taxon>Kitasatospora</taxon>
    </lineage>
</organism>
<keyword evidence="2" id="KW-1185">Reference proteome</keyword>
<accession>A0ABY7QFF9</accession>
<dbReference type="RefSeq" id="WP_270150482.1">
    <property type="nucleotide sequence ID" value="NZ_CP115450.1"/>
</dbReference>
<evidence type="ECO:0008006" key="3">
    <source>
        <dbReference type="Google" id="ProtNLM"/>
    </source>
</evidence>
<evidence type="ECO:0000313" key="1">
    <source>
        <dbReference type="EMBL" id="WBP91242.1"/>
    </source>
</evidence>